<reference evidence="1 2" key="1">
    <citation type="submission" date="2016-03" db="EMBL/GenBank/DDBJ databases">
        <title>Trachymyrmex septentrionalis WGS genome.</title>
        <authorList>
            <person name="Nygaard S."/>
            <person name="Hu H."/>
            <person name="Boomsma J."/>
            <person name="Zhang G."/>
        </authorList>
    </citation>
    <scope>NUCLEOTIDE SEQUENCE [LARGE SCALE GENOMIC DNA]</scope>
    <source>
        <strain evidence="1">Tsep2-gDNA-1</strain>
        <tissue evidence="1">Whole body</tissue>
    </source>
</reference>
<dbReference type="Proteomes" id="UP000078541">
    <property type="component" value="Unassembled WGS sequence"/>
</dbReference>
<gene>
    <name evidence="1" type="ORF">ALC56_10453</name>
</gene>
<feature type="non-terminal residue" evidence="1">
    <location>
        <position position="1"/>
    </location>
</feature>
<proteinExistence type="predicted"/>
<evidence type="ECO:0000313" key="1">
    <source>
        <dbReference type="EMBL" id="KYN35278.1"/>
    </source>
</evidence>
<protein>
    <submittedName>
        <fullName evidence="1">Uncharacterized protein</fullName>
    </submittedName>
</protein>
<evidence type="ECO:0000313" key="2">
    <source>
        <dbReference type="Proteomes" id="UP000078541"/>
    </source>
</evidence>
<name>A0A195F488_9HYME</name>
<sequence length="76" mass="8847">RISKANRRTSESSREARTARRLERLMENEFYEEEEGLLYGPLVLQNNRKCTKKLVICGKSQIKTLNAFSSKPHFST</sequence>
<keyword evidence="2" id="KW-1185">Reference proteome</keyword>
<organism evidence="1 2">
    <name type="scientific">Trachymyrmex septentrionalis</name>
    <dbReference type="NCBI Taxonomy" id="34720"/>
    <lineage>
        <taxon>Eukaryota</taxon>
        <taxon>Metazoa</taxon>
        <taxon>Ecdysozoa</taxon>
        <taxon>Arthropoda</taxon>
        <taxon>Hexapoda</taxon>
        <taxon>Insecta</taxon>
        <taxon>Pterygota</taxon>
        <taxon>Neoptera</taxon>
        <taxon>Endopterygota</taxon>
        <taxon>Hymenoptera</taxon>
        <taxon>Apocrita</taxon>
        <taxon>Aculeata</taxon>
        <taxon>Formicoidea</taxon>
        <taxon>Formicidae</taxon>
        <taxon>Myrmicinae</taxon>
        <taxon>Trachymyrmex</taxon>
    </lineage>
</organism>
<dbReference type="AlphaFoldDB" id="A0A195F488"/>
<accession>A0A195F488</accession>
<dbReference type="EMBL" id="KQ981820">
    <property type="protein sequence ID" value="KYN35278.1"/>
    <property type="molecule type" value="Genomic_DNA"/>
</dbReference>